<accession>A0A9X2AUH3</accession>
<dbReference type="EMBL" id="JALGRD010000004">
    <property type="protein sequence ID" value="MCJ0973567.1"/>
    <property type="molecule type" value="Genomic_DNA"/>
</dbReference>
<keyword evidence="2" id="KW-0732">Signal</keyword>
<evidence type="ECO:0000256" key="2">
    <source>
        <dbReference type="SAM" id="SignalP"/>
    </source>
</evidence>
<dbReference type="RefSeq" id="WP_243605687.1">
    <property type="nucleotide sequence ID" value="NZ_JALGRD010000004.1"/>
</dbReference>
<feature type="region of interest" description="Disordered" evidence="1">
    <location>
        <begin position="57"/>
        <end position="79"/>
    </location>
</feature>
<feature type="signal peptide" evidence="2">
    <location>
        <begin position="1"/>
        <end position="19"/>
    </location>
</feature>
<proteinExistence type="predicted"/>
<dbReference type="AlphaFoldDB" id="A0A9X2AUH3"/>
<keyword evidence="4" id="KW-1185">Reference proteome</keyword>
<comment type="caution">
    <text evidence="3">The sequence shown here is derived from an EMBL/GenBank/DDBJ whole genome shotgun (WGS) entry which is preliminary data.</text>
</comment>
<protein>
    <submittedName>
        <fullName evidence="3">Uncharacterized protein</fullName>
    </submittedName>
</protein>
<sequence length="79" mass="8617">MRKLWVIAVAALMSAPAWAMHCPQDMAEIDQQLQSNPPSDPAILSRVQALREEGEKLHNAGDHEGSLKALGEAKELLDS</sequence>
<gene>
    <name evidence="3" type="ORF">MST27_09335</name>
</gene>
<reference evidence="3" key="1">
    <citation type="submission" date="2022-03" db="EMBL/GenBank/DDBJ databases">
        <title>Pseudomonas marianensis sp. nov., a marine bacterium isolated from deep-sea sediments of the Mariana Trench.</title>
        <authorList>
            <person name="Wei Y."/>
        </authorList>
    </citation>
    <scope>NUCLEOTIDE SEQUENCE</scope>
    <source>
        <strain evidence="3">PS1</strain>
    </source>
</reference>
<organism evidence="3 4">
    <name type="scientific">Stutzerimonas marianensis</name>
    <dbReference type="NCBI Taxonomy" id="2929513"/>
    <lineage>
        <taxon>Bacteria</taxon>
        <taxon>Pseudomonadati</taxon>
        <taxon>Pseudomonadota</taxon>
        <taxon>Gammaproteobacteria</taxon>
        <taxon>Pseudomonadales</taxon>
        <taxon>Pseudomonadaceae</taxon>
        <taxon>Stutzerimonas</taxon>
    </lineage>
</organism>
<evidence type="ECO:0000313" key="3">
    <source>
        <dbReference type="EMBL" id="MCJ0973567.1"/>
    </source>
</evidence>
<evidence type="ECO:0000256" key="1">
    <source>
        <dbReference type="SAM" id="MobiDB-lite"/>
    </source>
</evidence>
<evidence type="ECO:0000313" key="4">
    <source>
        <dbReference type="Proteomes" id="UP001139682"/>
    </source>
</evidence>
<dbReference type="Proteomes" id="UP001139682">
    <property type="component" value="Unassembled WGS sequence"/>
</dbReference>
<feature type="chain" id="PRO_5040746220" evidence="2">
    <location>
        <begin position="20"/>
        <end position="79"/>
    </location>
</feature>
<name>A0A9X2AUH3_9GAMM</name>